<evidence type="ECO:0000256" key="4">
    <source>
        <dbReference type="ARBA" id="ARBA00022729"/>
    </source>
</evidence>
<dbReference type="SUPFAM" id="SSF53807">
    <property type="entry name" value="Helical backbone' metal receptor"/>
    <property type="match status" value="1"/>
</dbReference>
<evidence type="ECO:0000256" key="5">
    <source>
        <dbReference type="SAM" id="SignalP"/>
    </source>
</evidence>
<dbReference type="RefSeq" id="WP_064439297.1">
    <property type="nucleotide sequence ID" value="NZ_BDDI01000004.1"/>
</dbReference>
<comment type="similarity">
    <text evidence="2">Belongs to the bacterial solute-binding protein 8 family.</text>
</comment>
<dbReference type="OrthoDB" id="1846031at2"/>
<dbReference type="GO" id="GO:0030288">
    <property type="term" value="C:outer membrane-bounded periplasmic space"/>
    <property type="evidence" value="ECO:0007669"/>
    <property type="project" value="TreeGrafter"/>
</dbReference>
<evidence type="ECO:0000313" key="8">
    <source>
        <dbReference type="Proteomes" id="UP000567922"/>
    </source>
</evidence>
<evidence type="ECO:0000259" key="6">
    <source>
        <dbReference type="PROSITE" id="PS50983"/>
    </source>
</evidence>
<dbReference type="PROSITE" id="PS50983">
    <property type="entry name" value="FE_B12_PBP"/>
    <property type="match status" value="1"/>
</dbReference>
<feature type="domain" description="Fe/B12 periplasmic-binding" evidence="6">
    <location>
        <begin position="55"/>
        <end position="323"/>
    </location>
</feature>
<dbReference type="PANTHER" id="PTHR30532:SF24">
    <property type="entry name" value="FERRIC ENTEROBACTIN-BINDING PERIPLASMIC PROTEIN FEPB"/>
    <property type="match status" value="1"/>
</dbReference>
<dbReference type="AlphaFoldDB" id="A0A839RRS9"/>
<evidence type="ECO:0000256" key="3">
    <source>
        <dbReference type="ARBA" id="ARBA00022448"/>
    </source>
</evidence>
<name>A0A839RRS9_9ACTN</name>
<dbReference type="PANTHER" id="PTHR30532">
    <property type="entry name" value="IRON III DICITRATE-BINDING PERIPLASMIC PROTEIN"/>
    <property type="match status" value="1"/>
</dbReference>
<keyword evidence="4 5" id="KW-0732">Signal</keyword>
<sequence length="326" mass="34616">MRATQRAIMYVTLSIATLATAVSCGSSDRDAGAETAPLSVEHRFGAAEIIGQPQRVVALSSQWLDALLALDVQPVAYLEDPLAGDDGLYVWQHPHIGDADAITASDTGLPLERIAAAEPDLILADYSAGEQQVYDQLNAIAPTIGMLGDEQVDPWDKQLRVIGEILGKTAQADEIIDRVNNEITAIASELPELAGKTAVLSQFMFDSDQIVAVADPEDGASTLFYALGMALPDHLVTEAAGTGRLIVSPERVDILRSDLLITWPNGGDPEELMQIPGFSDLPSVQGGGFAAVDIETVIALNTPSALSTEWVLSSLRPQLECVSGRC</sequence>
<dbReference type="GO" id="GO:1901678">
    <property type="term" value="P:iron coordination entity transport"/>
    <property type="evidence" value="ECO:0007669"/>
    <property type="project" value="UniProtKB-ARBA"/>
</dbReference>
<dbReference type="EMBL" id="JACHWS010000003">
    <property type="protein sequence ID" value="MBB3039029.1"/>
    <property type="molecule type" value="Genomic_DNA"/>
</dbReference>
<accession>A0A839RRS9</accession>
<evidence type="ECO:0000313" key="7">
    <source>
        <dbReference type="EMBL" id="MBB3039029.1"/>
    </source>
</evidence>
<comment type="subcellular location">
    <subcellularLocation>
        <location evidence="1">Cell envelope</location>
    </subcellularLocation>
</comment>
<gene>
    <name evidence="7" type="ORF">FHU29_003498</name>
</gene>
<dbReference type="Gene3D" id="3.40.50.1980">
    <property type="entry name" value="Nitrogenase molybdenum iron protein domain"/>
    <property type="match status" value="2"/>
</dbReference>
<dbReference type="PROSITE" id="PS51257">
    <property type="entry name" value="PROKAR_LIPOPROTEIN"/>
    <property type="match status" value="1"/>
</dbReference>
<keyword evidence="8" id="KW-1185">Reference proteome</keyword>
<proteinExistence type="inferred from homology"/>
<organism evidence="7 8">
    <name type="scientific">Hoyosella altamirensis</name>
    <dbReference type="NCBI Taxonomy" id="616997"/>
    <lineage>
        <taxon>Bacteria</taxon>
        <taxon>Bacillati</taxon>
        <taxon>Actinomycetota</taxon>
        <taxon>Actinomycetes</taxon>
        <taxon>Mycobacteriales</taxon>
        <taxon>Hoyosellaceae</taxon>
        <taxon>Hoyosella</taxon>
    </lineage>
</organism>
<reference evidence="7 8" key="1">
    <citation type="submission" date="2020-08" db="EMBL/GenBank/DDBJ databases">
        <title>Sequencing the genomes of 1000 actinobacteria strains.</title>
        <authorList>
            <person name="Klenk H.-P."/>
        </authorList>
    </citation>
    <scope>NUCLEOTIDE SEQUENCE [LARGE SCALE GENOMIC DNA]</scope>
    <source>
        <strain evidence="7 8">DSM 45258</strain>
    </source>
</reference>
<dbReference type="Proteomes" id="UP000567922">
    <property type="component" value="Unassembled WGS sequence"/>
</dbReference>
<feature type="signal peptide" evidence="5">
    <location>
        <begin position="1"/>
        <end position="21"/>
    </location>
</feature>
<dbReference type="InterPro" id="IPR002491">
    <property type="entry name" value="ABC_transptr_periplasmic_BD"/>
</dbReference>
<evidence type="ECO:0000256" key="2">
    <source>
        <dbReference type="ARBA" id="ARBA00008814"/>
    </source>
</evidence>
<comment type="caution">
    <text evidence="7">The sequence shown here is derived from an EMBL/GenBank/DDBJ whole genome shotgun (WGS) entry which is preliminary data.</text>
</comment>
<protein>
    <submittedName>
        <fullName evidence="7">Iron complex transport system substrate-binding protein</fullName>
    </submittedName>
</protein>
<dbReference type="Pfam" id="PF01497">
    <property type="entry name" value="Peripla_BP_2"/>
    <property type="match status" value="1"/>
</dbReference>
<feature type="chain" id="PRO_5039070479" evidence="5">
    <location>
        <begin position="22"/>
        <end position="326"/>
    </location>
</feature>
<dbReference type="InterPro" id="IPR051313">
    <property type="entry name" value="Bact_iron-sidero_bind"/>
</dbReference>
<keyword evidence="3" id="KW-0813">Transport</keyword>
<evidence type="ECO:0000256" key="1">
    <source>
        <dbReference type="ARBA" id="ARBA00004196"/>
    </source>
</evidence>